<comment type="caution">
    <text evidence="1">The sequence shown here is derived from an EMBL/GenBank/DDBJ whole genome shotgun (WGS) entry which is preliminary data.</text>
</comment>
<reference evidence="1 2" key="1">
    <citation type="submission" date="2024-11" db="EMBL/GenBank/DDBJ databases">
        <title>A near-complete genome assembly of Cinchona calisaya.</title>
        <authorList>
            <person name="Lian D.C."/>
            <person name="Zhao X.W."/>
            <person name="Wei L."/>
        </authorList>
    </citation>
    <scope>NUCLEOTIDE SEQUENCE [LARGE SCALE GENOMIC DNA]</scope>
    <source>
        <tissue evidence="1">Nenye</tissue>
    </source>
</reference>
<dbReference type="AlphaFoldDB" id="A0ABD2Z546"/>
<accession>A0ABD2Z546</accession>
<dbReference type="Proteomes" id="UP001630127">
    <property type="component" value="Unassembled WGS sequence"/>
</dbReference>
<sequence length="198" mass="23326">MEVEFLSPFVSDHSPSLITIKEDLNTGPKPFKFRVFWMKHQKFKGVMQQRWDTSTSENSMRSFCLKLIRLKDGLKEFDKEFYSFISCREKLLKAQLELIKGALQLDPCYTYLQKAKREAIVKYADMVLFEEMLAKDKARIQLHESDRNTGFFPRTNKSHQARNRILTLKDSNGTRITEYDAVKDHAVAFFQSIFTENY</sequence>
<dbReference type="EMBL" id="JBJUIK010000011">
    <property type="protein sequence ID" value="KAL3513435.1"/>
    <property type="molecule type" value="Genomic_DNA"/>
</dbReference>
<organism evidence="1 2">
    <name type="scientific">Cinchona calisaya</name>
    <dbReference type="NCBI Taxonomy" id="153742"/>
    <lineage>
        <taxon>Eukaryota</taxon>
        <taxon>Viridiplantae</taxon>
        <taxon>Streptophyta</taxon>
        <taxon>Embryophyta</taxon>
        <taxon>Tracheophyta</taxon>
        <taxon>Spermatophyta</taxon>
        <taxon>Magnoliopsida</taxon>
        <taxon>eudicotyledons</taxon>
        <taxon>Gunneridae</taxon>
        <taxon>Pentapetalae</taxon>
        <taxon>asterids</taxon>
        <taxon>lamiids</taxon>
        <taxon>Gentianales</taxon>
        <taxon>Rubiaceae</taxon>
        <taxon>Cinchonoideae</taxon>
        <taxon>Cinchoneae</taxon>
        <taxon>Cinchona</taxon>
    </lineage>
</organism>
<keyword evidence="2" id="KW-1185">Reference proteome</keyword>
<evidence type="ECO:0000313" key="1">
    <source>
        <dbReference type="EMBL" id="KAL3513435.1"/>
    </source>
</evidence>
<name>A0ABD2Z546_9GENT</name>
<evidence type="ECO:0000313" key="2">
    <source>
        <dbReference type="Proteomes" id="UP001630127"/>
    </source>
</evidence>
<proteinExistence type="predicted"/>
<protein>
    <submittedName>
        <fullName evidence="1">Uncharacterized protein</fullName>
    </submittedName>
</protein>
<gene>
    <name evidence="1" type="ORF">ACH5RR_026152</name>
</gene>